<evidence type="ECO:0000259" key="2">
    <source>
        <dbReference type="Pfam" id="PF23221"/>
    </source>
</evidence>
<dbReference type="Proteomes" id="UP001159641">
    <property type="component" value="Unassembled WGS sequence"/>
</dbReference>
<evidence type="ECO:0000256" key="1">
    <source>
        <dbReference type="SAM" id="MobiDB-lite"/>
    </source>
</evidence>
<protein>
    <recommendedName>
        <fullName evidence="2">MROH2B-like N-terminal HEAT-repeats domain-containing protein</fullName>
    </recommendedName>
</protein>
<evidence type="ECO:0000313" key="4">
    <source>
        <dbReference type="Proteomes" id="UP001159641"/>
    </source>
</evidence>
<accession>A0AB34GDL7</accession>
<evidence type="ECO:0000313" key="3">
    <source>
        <dbReference type="EMBL" id="KAJ8778046.1"/>
    </source>
</evidence>
<feature type="region of interest" description="Disordered" evidence="1">
    <location>
        <begin position="1"/>
        <end position="26"/>
    </location>
</feature>
<organism evidence="3 4">
    <name type="scientific">Eschrichtius robustus</name>
    <name type="common">California gray whale</name>
    <name type="synonym">Eschrichtius gibbosus</name>
    <dbReference type="NCBI Taxonomy" id="9764"/>
    <lineage>
        <taxon>Eukaryota</taxon>
        <taxon>Metazoa</taxon>
        <taxon>Chordata</taxon>
        <taxon>Craniata</taxon>
        <taxon>Vertebrata</taxon>
        <taxon>Euteleostomi</taxon>
        <taxon>Mammalia</taxon>
        <taxon>Eutheria</taxon>
        <taxon>Laurasiatheria</taxon>
        <taxon>Artiodactyla</taxon>
        <taxon>Whippomorpha</taxon>
        <taxon>Cetacea</taxon>
        <taxon>Mysticeti</taxon>
        <taxon>Eschrichtiidae</taxon>
        <taxon>Eschrichtius</taxon>
    </lineage>
</organism>
<keyword evidence="4" id="KW-1185">Reference proteome</keyword>
<name>A0AB34GDL7_ESCRO</name>
<comment type="caution">
    <text evidence="3">The sequence shown here is derived from an EMBL/GenBank/DDBJ whole genome shotgun (WGS) entry which is preliminary data.</text>
</comment>
<gene>
    <name evidence="3" type="ORF">J1605_013906</name>
</gene>
<dbReference type="EMBL" id="JAIQCJ010002272">
    <property type="protein sequence ID" value="KAJ8778046.1"/>
    <property type="molecule type" value="Genomic_DNA"/>
</dbReference>
<feature type="domain" description="MROH2B-like N-terminal HEAT-repeats" evidence="2">
    <location>
        <begin position="112"/>
        <end position="231"/>
    </location>
</feature>
<proteinExistence type="predicted"/>
<sequence>MADRISSARFPEPQSQVGGWPAGSLPGLLGPPAQGAPYGDSGMALQAVPGTDGCTTPPFLLCKSRSSQATLVPKEHKTFMEEAYSAAICFKMLRDLNSSDPLHLKYIIKKIKNVAHGDPNLVPDTIHDYFVDNLEISAWHKFRLFHVLEAVIGASESLEETWEKTFMQLALENMTKTTELEEAHRDAASNVLVAICRHVWRLVAQHLETEVLSGVFPPRSVLYVMGILTSNALRQQAWTESGRSEEAQEAGLPCHVGLSPDHRQTEAKLTEAVRRAWVTQPHVLGLRGPGLRVSAAAAASEPLEGPPG</sequence>
<dbReference type="InterPro" id="IPR056282">
    <property type="entry name" value="MROH2B-like_N_HEAT"/>
</dbReference>
<dbReference type="Pfam" id="PF23221">
    <property type="entry name" value="HEAT_MROH2B_1st"/>
    <property type="match status" value="1"/>
</dbReference>
<dbReference type="AlphaFoldDB" id="A0AB34GDL7"/>
<reference evidence="3 4" key="1">
    <citation type="submission" date="2022-11" db="EMBL/GenBank/DDBJ databases">
        <title>Whole genome sequence of Eschrichtius robustus ER-17-0199.</title>
        <authorList>
            <person name="Bruniche-Olsen A."/>
            <person name="Black A.N."/>
            <person name="Fields C.J."/>
            <person name="Walden K."/>
            <person name="Dewoody J.A."/>
        </authorList>
    </citation>
    <scope>NUCLEOTIDE SEQUENCE [LARGE SCALE GENOMIC DNA]</scope>
    <source>
        <strain evidence="3">ER-17-0199</strain>
        <tissue evidence="3">Blubber</tissue>
    </source>
</reference>